<name>A0ABT3A4Q4_9ALTE</name>
<evidence type="ECO:0000313" key="1">
    <source>
        <dbReference type="EMBL" id="MCV2883366.1"/>
    </source>
</evidence>
<evidence type="ECO:0000313" key="2">
    <source>
        <dbReference type="Proteomes" id="UP001652504"/>
    </source>
</evidence>
<dbReference type="InterPro" id="IPR017143">
    <property type="entry name" value="UCP037225"/>
</dbReference>
<reference evidence="1 2" key="1">
    <citation type="submission" date="2022-10" db="EMBL/GenBank/DDBJ databases">
        <title>Aestuariibacter sp. AA17 isolated from Montipora capitata coral fragment.</title>
        <authorList>
            <person name="Emsley S.A."/>
            <person name="Pfannmuller K.M."/>
            <person name="Loughran R.M."/>
            <person name="Shlafstein M."/>
            <person name="Papke E."/>
            <person name="Saw J.H."/>
            <person name="Ushijima B."/>
            <person name="Videau P."/>
        </authorList>
    </citation>
    <scope>NUCLEOTIDE SEQUENCE [LARGE SCALE GENOMIC DNA]</scope>
    <source>
        <strain evidence="1 2">AA17</strain>
    </source>
</reference>
<dbReference type="InterPro" id="IPR025990">
    <property type="entry name" value="zinc_ribbon_bacterial"/>
</dbReference>
<dbReference type="RefSeq" id="WP_263710971.1">
    <property type="nucleotide sequence ID" value="NZ_JAOWKX010000001.1"/>
</dbReference>
<dbReference type="EMBL" id="JAOWKX010000001">
    <property type="protein sequence ID" value="MCV2883366.1"/>
    <property type="molecule type" value="Genomic_DNA"/>
</dbReference>
<accession>A0ABT3A4Q4</accession>
<sequence>MSLGHAASFQCPYCMEPNDLDIDPLNDIGQVMLVDCQICCQPIEVRVEATEHDDFVISVKQENE</sequence>
<dbReference type="Pfam" id="PF14255">
    <property type="entry name" value="Zn_ribbon_21"/>
    <property type="match status" value="1"/>
</dbReference>
<dbReference type="Proteomes" id="UP001652504">
    <property type="component" value="Unassembled WGS sequence"/>
</dbReference>
<protein>
    <submittedName>
        <fullName evidence="1">CPXCG motif-containing cysteine-rich protein</fullName>
    </submittedName>
</protein>
<gene>
    <name evidence="1" type="ORF">OE749_01475</name>
</gene>
<keyword evidence="2" id="KW-1185">Reference proteome</keyword>
<dbReference type="PIRSF" id="PIRSF037225">
    <property type="entry name" value="UCP037225"/>
    <property type="match status" value="1"/>
</dbReference>
<proteinExistence type="predicted"/>
<organism evidence="1 2">
    <name type="scientific">Fluctibacter corallii</name>
    <dbReference type="NCBI Taxonomy" id="2984329"/>
    <lineage>
        <taxon>Bacteria</taxon>
        <taxon>Pseudomonadati</taxon>
        <taxon>Pseudomonadota</taxon>
        <taxon>Gammaproteobacteria</taxon>
        <taxon>Alteromonadales</taxon>
        <taxon>Alteromonadaceae</taxon>
        <taxon>Fluctibacter</taxon>
    </lineage>
</organism>
<comment type="caution">
    <text evidence="1">The sequence shown here is derived from an EMBL/GenBank/DDBJ whole genome shotgun (WGS) entry which is preliminary data.</text>
</comment>